<reference evidence="5 6" key="1">
    <citation type="submission" date="2022-04" db="EMBL/GenBank/DDBJ databases">
        <authorList>
            <person name="Ye Y.-Q."/>
            <person name="Du Z.-J."/>
        </authorList>
    </citation>
    <scope>NUCLEOTIDE SEQUENCE [LARGE SCALE GENOMIC DNA]</scope>
    <source>
        <strain evidence="5 6">A6E488</strain>
    </source>
</reference>
<dbReference type="AlphaFoldDB" id="A0AAW5QVQ2"/>
<evidence type="ECO:0000256" key="3">
    <source>
        <dbReference type="ARBA" id="ARBA00022801"/>
    </source>
</evidence>
<dbReference type="EMBL" id="JALIDZ010000001">
    <property type="protein sequence ID" value="MCT8970591.1"/>
    <property type="molecule type" value="Genomic_DNA"/>
</dbReference>
<sequence length="209" mass="23205">MSKTILLPPMLRDALVRAESFDEESNTVDVVFTTGATVRRVSWREGEFDEELIVTPDAVRLDRLNTGAPFLDTHDGWSLRTVLGSVVKDSARIANGVGTAKILLTRRQEAEGTIRDIRDGIINNISVGYRTHRVEIAERDGQVPLHRAIDWEPYEISAVPIPADPGAHFRAGGDEHVTLQPCEFISRDAGALTRAARAQIEMRNRRLGL</sequence>
<keyword evidence="6" id="KW-1185">Reference proteome</keyword>
<protein>
    <submittedName>
        <fullName evidence="5">HK97 family phage prohead protease</fullName>
    </submittedName>
</protein>
<feature type="domain" description="Prohead serine protease" evidence="4">
    <location>
        <begin position="100"/>
        <end position="168"/>
    </location>
</feature>
<dbReference type="Proteomes" id="UP001320898">
    <property type="component" value="Unassembled WGS sequence"/>
</dbReference>
<keyword evidence="3" id="KW-0378">Hydrolase</keyword>
<keyword evidence="2 5" id="KW-0645">Protease</keyword>
<keyword evidence="1" id="KW-1188">Viral release from host cell</keyword>
<organism evidence="5 6">
    <name type="scientific">Microbaculum marinisediminis</name>
    <dbReference type="NCBI Taxonomy" id="2931392"/>
    <lineage>
        <taxon>Bacteria</taxon>
        <taxon>Pseudomonadati</taxon>
        <taxon>Pseudomonadota</taxon>
        <taxon>Alphaproteobacteria</taxon>
        <taxon>Hyphomicrobiales</taxon>
        <taxon>Tepidamorphaceae</taxon>
        <taxon>Microbaculum</taxon>
    </lineage>
</organism>
<dbReference type="GO" id="GO:0006508">
    <property type="term" value="P:proteolysis"/>
    <property type="evidence" value="ECO:0007669"/>
    <property type="project" value="UniProtKB-KW"/>
</dbReference>
<dbReference type="InterPro" id="IPR054613">
    <property type="entry name" value="Peptidase_S78_dom"/>
</dbReference>
<evidence type="ECO:0000256" key="2">
    <source>
        <dbReference type="ARBA" id="ARBA00022670"/>
    </source>
</evidence>
<accession>A0AAW5QVQ2</accession>
<evidence type="ECO:0000313" key="6">
    <source>
        <dbReference type="Proteomes" id="UP001320898"/>
    </source>
</evidence>
<proteinExistence type="predicted"/>
<evidence type="ECO:0000256" key="1">
    <source>
        <dbReference type="ARBA" id="ARBA00022612"/>
    </source>
</evidence>
<dbReference type="Pfam" id="PF04586">
    <property type="entry name" value="Peptidase_S78"/>
    <property type="match status" value="1"/>
</dbReference>
<name>A0AAW5QVQ2_9HYPH</name>
<evidence type="ECO:0000259" key="4">
    <source>
        <dbReference type="Pfam" id="PF04586"/>
    </source>
</evidence>
<dbReference type="GO" id="GO:0008233">
    <property type="term" value="F:peptidase activity"/>
    <property type="evidence" value="ECO:0007669"/>
    <property type="project" value="UniProtKB-KW"/>
</dbReference>
<dbReference type="RefSeq" id="WP_261614156.1">
    <property type="nucleotide sequence ID" value="NZ_JALIDZ010000001.1"/>
</dbReference>
<gene>
    <name evidence="5" type="ORF">MUB46_01845</name>
</gene>
<evidence type="ECO:0000313" key="5">
    <source>
        <dbReference type="EMBL" id="MCT8970591.1"/>
    </source>
</evidence>
<comment type="caution">
    <text evidence="5">The sequence shown here is derived from an EMBL/GenBank/DDBJ whole genome shotgun (WGS) entry which is preliminary data.</text>
</comment>